<evidence type="ECO:0000256" key="4">
    <source>
        <dbReference type="SAM" id="Coils"/>
    </source>
</evidence>
<dbReference type="AlphaFoldDB" id="A0A6C0KCR2"/>
<dbReference type="InterPro" id="IPR001841">
    <property type="entry name" value="Znf_RING"/>
</dbReference>
<evidence type="ECO:0000256" key="1">
    <source>
        <dbReference type="ARBA" id="ARBA00022723"/>
    </source>
</evidence>
<name>A0A6C0KCR2_9ZZZZ</name>
<dbReference type="InterPro" id="IPR013083">
    <property type="entry name" value="Znf_RING/FYVE/PHD"/>
</dbReference>
<dbReference type="Gene3D" id="3.30.40.10">
    <property type="entry name" value="Zinc/RING finger domain, C3HC4 (zinc finger)"/>
    <property type="match status" value="1"/>
</dbReference>
<evidence type="ECO:0000259" key="5">
    <source>
        <dbReference type="PROSITE" id="PS50089"/>
    </source>
</evidence>
<dbReference type="GO" id="GO:0008270">
    <property type="term" value="F:zinc ion binding"/>
    <property type="evidence" value="ECO:0007669"/>
    <property type="project" value="UniProtKB-KW"/>
</dbReference>
<keyword evidence="1" id="KW-0479">Metal-binding</keyword>
<dbReference type="InterPro" id="IPR052788">
    <property type="entry name" value="RING-type_E3_ligase_ATL"/>
</dbReference>
<organism evidence="6">
    <name type="scientific">viral metagenome</name>
    <dbReference type="NCBI Taxonomy" id="1070528"/>
    <lineage>
        <taxon>unclassified sequences</taxon>
        <taxon>metagenomes</taxon>
        <taxon>organismal metagenomes</taxon>
    </lineage>
</organism>
<dbReference type="EMBL" id="MN740841">
    <property type="protein sequence ID" value="QHU14517.1"/>
    <property type="molecule type" value="Genomic_DNA"/>
</dbReference>
<accession>A0A6C0KCR2</accession>
<protein>
    <recommendedName>
        <fullName evidence="5">RING-type domain-containing protein</fullName>
    </recommendedName>
</protein>
<evidence type="ECO:0000256" key="2">
    <source>
        <dbReference type="ARBA" id="ARBA00022771"/>
    </source>
</evidence>
<feature type="coiled-coil region" evidence="4">
    <location>
        <begin position="89"/>
        <end position="116"/>
    </location>
</feature>
<evidence type="ECO:0000313" key="6">
    <source>
        <dbReference type="EMBL" id="QHU14517.1"/>
    </source>
</evidence>
<feature type="domain" description="RING-type" evidence="5">
    <location>
        <begin position="141"/>
        <end position="179"/>
    </location>
</feature>
<dbReference type="PANTHER" id="PTHR45798">
    <property type="entry name" value="RING-H2 FINGER PROTEIN ATL61-RELATED-RELATED"/>
    <property type="match status" value="1"/>
</dbReference>
<dbReference type="SMART" id="SM00184">
    <property type="entry name" value="RING"/>
    <property type="match status" value="1"/>
</dbReference>
<keyword evidence="2" id="KW-0863">Zinc-finger</keyword>
<proteinExistence type="predicted"/>
<dbReference type="PANTHER" id="PTHR45798:SF97">
    <property type="entry name" value="ALCOHOL-SENSITIVE RING FINGER PROTEIN 1"/>
    <property type="match status" value="1"/>
</dbReference>
<keyword evidence="4" id="KW-0175">Coiled coil</keyword>
<dbReference type="CDD" id="cd16448">
    <property type="entry name" value="RING-H2"/>
    <property type="match status" value="1"/>
</dbReference>
<dbReference type="PROSITE" id="PS50089">
    <property type="entry name" value="ZF_RING_2"/>
    <property type="match status" value="1"/>
</dbReference>
<evidence type="ECO:0000256" key="3">
    <source>
        <dbReference type="ARBA" id="ARBA00022833"/>
    </source>
</evidence>
<dbReference type="Pfam" id="PF13639">
    <property type="entry name" value="zf-RING_2"/>
    <property type="match status" value="1"/>
</dbReference>
<sequence length="185" mass="21324">MPDFDWKNRPEVSEYLECQVDNYRAGLEDGQSTLWKRDLAPAFMAEFPDFCVGEPINIVAGRLRQRWISIEKERTESGVTQPRHVQPTRQELLDTVKELKKDNKRLHRKLVKCENKPARLPNHVVELMADMYTSPGEQKECPICLEAIAGADLRITNCGHFFHKECLGRVVRDVCPTCRTRGCNV</sequence>
<dbReference type="SUPFAM" id="SSF57850">
    <property type="entry name" value="RING/U-box"/>
    <property type="match status" value="1"/>
</dbReference>
<keyword evidence="3" id="KW-0862">Zinc</keyword>
<reference evidence="6" key="1">
    <citation type="journal article" date="2020" name="Nature">
        <title>Giant virus diversity and host interactions through global metagenomics.</title>
        <authorList>
            <person name="Schulz F."/>
            <person name="Roux S."/>
            <person name="Paez-Espino D."/>
            <person name="Jungbluth S."/>
            <person name="Walsh D.A."/>
            <person name="Denef V.J."/>
            <person name="McMahon K.D."/>
            <person name="Konstantinidis K.T."/>
            <person name="Eloe-Fadrosh E.A."/>
            <person name="Kyrpides N.C."/>
            <person name="Woyke T."/>
        </authorList>
    </citation>
    <scope>NUCLEOTIDE SEQUENCE</scope>
    <source>
        <strain evidence="6">GVMAG-S-1102113-118</strain>
    </source>
</reference>